<dbReference type="EMBL" id="FQYI01000008">
    <property type="protein sequence ID" value="SHJ05568.1"/>
    <property type="molecule type" value="Genomic_DNA"/>
</dbReference>
<dbReference type="AlphaFoldDB" id="A0A1M6G6H0"/>
<sequence>MKTQISDEKFKEELIDSLNSGDARALTKTNFYELLRTKYKIEKQRSLDLYDRFYFEIQTERNEEKIKSGIKEERKKIEGHILNKKERMVIASNIARGIVWKAGNDLIAPSASERVKAMEYLSKIEGDFETVQADITVNLKKIDEVLETFTDEKLNSLLEKLT</sequence>
<dbReference type="RefSeq" id="WP_073180229.1">
    <property type="nucleotide sequence ID" value="NZ_FQYI01000008.1"/>
</dbReference>
<proteinExistence type="predicted"/>
<protein>
    <submittedName>
        <fullName evidence="1">Uncharacterized protein</fullName>
    </submittedName>
</protein>
<dbReference type="Proteomes" id="UP000184335">
    <property type="component" value="Unassembled WGS sequence"/>
</dbReference>
<accession>A0A1M6G6H0</accession>
<name>A0A1M6G6H0_9FLAO</name>
<organism evidence="1 2">
    <name type="scientific">Cruoricaptor ignavus</name>
    <dbReference type="NCBI Taxonomy" id="1118202"/>
    <lineage>
        <taxon>Bacteria</taxon>
        <taxon>Pseudomonadati</taxon>
        <taxon>Bacteroidota</taxon>
        <taxon>Flavobacteriia</taxon>
        <taxon>Flavobacteriales</taxon>
        <taxon>Weeksellaceae</taxon>
        <taxon>Cruoricaptor</taxon>
    </lineage>
</organism>
<evidence type="ECO:0000313" key="2">
    <source>
        <dbReference type="Proteomes" id="UP000184335"/>
    </source>
</evidence>
<gene>
    <name evidence="1" type="ORF">SAMN05443429_10877</name>
</gene>
<evidence type="ECO:0000313" key="1">
    <source>
        <dbReference type="EMBL" id="SHJ05568.1"/>
    </source>
</evidence>
<keyword evidence="2" id="KW-1185">Reference proteome</keyword>
<dbReference type="STRING" id="1118202.SAMN05443429_10877"/>
<reference evidence="1 2" key="1">
    <citation type="submission" date="2016-11" db="EMBL/GenBank/DDBJ databases">
        <authorList>
            <person name="Jaros S."/>
            <person name="Januszkiewicz K."/>
            <person name="Wedrychowicz H."/>
        </authorList>
    </citation>
    <scope>NUCLEOTIDE SEQUENCE [LARGE SCALE GENOMIC DNA]</scope>
    <source>
        <strain evidence="1 2">DSM 25479</strain>
    </source>
</reference>